<evidence type="ECO:0000256" key="8">
    <source>
        <dbReference type="SAM" id="Phobius"/>
    </source>
</evidence>
<keyword evidence="7 8" id="KW-0472">Membrane</keyword>
<reference evidence="9 10" key="1">
    <citation type="submission" date="2019-01" db="EMBL/GenBank/DDBJ databases">
        <title>Genomic insights into a novel species Rhodoferax sp.</title>
        <authorList>
            <person name="Jin L."/>
        </authorList>
    </citation>
    <scope>NUCLEOTIDE SEQUENCE [LARGE SCALE GENOMIC DNA]</scope>
    <source>
        <strain evidence="9 10">CHu59-6-5</strain>
    </source>
</reference>
<dbReference type="GO" id="GO:0005886">
    <property type="term" value="C:plasma membrane"/>
    <property type="evidence" value="ECO:0007669"/>
    <property type="project" value="UniProtKB-SubCell"/>
</dbReference>
<keyword evidence="3" id="KW-0488">Methylation</keyword>
<dbReference type="PANTHER" id="PTHR39583:SF2">
    <property type="entry name" value="TYPE II SECRETION SYSTEM PROTEIN J"/>
    <property type="match status" value="1"/>
</dbReference>
<protein>
    <submittedName>
        <fullName evidence="9">Prepilin-type N-terminal cleavage/methylation domain-containing protein</fullName>
    </submittedName>
</protein>
<keyword evidence="2" id="KW-1003">Cell membrane</keyword>
<sequence length="225" mass="24868">MRRQRGFTLIELLVAISIMAVMAVLSWRGLDGMTRAQAQTRQRADEVLTLQAGLDQWTDDLNALMQLPQVNALDWDGRVLRMTRPAPNVSDGMLVVAWSRRDVNGTGQWLRWQSPPLRTRGDLANAWAEATLWAQNPGDEEKKREVAITPLLDWQIFYFRSDAWTNPLSSNGTSMAVNPVALAQGAPNASAPDGVRLVLTLPPGQALSGTLTRDWVRPTLGGNKS</sequence>
<name>A0A515D7G9_9BURK</name>
<keyword evidence="10" id="KW-1185">Reference proteome</keyword>
<dbReference type="OrthoDB" id="9151668at2"/>
<dbReference type="PANTHER" id="PTHR39583">
    <property type="entry name" value="TYPE II SECRETION SYSTEM PROTEIN J-RELATED"/>
    <property type="match status" value="1"/>
</dbReference>
<dbReference type="AlphaFoldDB" id="A0A515D7G9"/>
<evidence type="ECO:0000256" key="2">
    <source>
        <dbReference type="ARBA" id="ARBA00022475"/>
    </source>
</evidence>
<dbReference type="KEGG" id="rhf:EUB48_02790"/>
<keyword evidence="4" id="KW-0997">Cell inner membrane</keyword>
<evidence type="ECO:0000256" key="3">
    <source>
        <dbReference type="ARBA" id="ARBA00022481"/>
    </source>
</evidence>
<dbReference type="InterPro" id="IPR051621">
    <property type="entry name" value="T2SS_protein_J"/>
</dbReference>
<comment type="subcellular location">
    <subcellularLocation>
        <location evidence="1">Cell inner membrane</location>
        <topology evidence="1">Single-pass membrane protein</topology>
    </subcellularLocation>
</comment>
<accession>A0A515D7G9</accession>
<evidence type="ECO:0000256" key="4">
    <source>
        <dbReference type="ARBA" id="ARBA00022519"/>
    </source>
</evidence>
<dbReference type="PROSITE" id="PS00409">
    <property type="entry name" value="PROKAR_NTER_METHYL"/>
    <property type="match status" value="1"/>
</dbReference>
<organism evidence="9 10">
    <name type="scientific">Rhodoferax sediminis</name>
    <dbReference type="NCBI Taxonomy" id="2509614"/>
    <lineage>
        <taxon>Bacteria</taxon>
        <taxon>Pseudomonadati</taxon>
        <taxon>Pseudomonadota</taxon>
        <taxon>Betaproteobacteria</taxon>
        <taxon>Burkholderiales</taxon>
        <taxon>Comamonadaceae</taxon>
        <taxon>Rhodoferax</taxon>
    </lineage>
</organism>
<evidence type="ECO:0000256" key="5">
    <source>
        <dbReference type="ARBA" id="ARBA00022692"/>
    </source>
</evidence>
<dbReference type="NCBIfam" id="TIGR02532">
    <property type="entry name" value="IV_pilin_GFxxxE"/>
    <property type="match status" value="1"/>
</dbReference>
<feature type="transmembrane region" description="Helical" evidence="8">
    <location>
        <begin position="7"/>
        <end position="27"/>
    </location>
</feature>
<dbReference type="Pfam" id="PF07963">
    <property type="entry name" value="N_methyl"/>
    <property type="match status" value="1"/>
</dbReference>
<keyword evidence="6 8" id="KW-1133">Transmembrane helix</keyword>
<dbReference type="Proteomes" id="UP000316798">
    <property type="component" value="Chromosome"/>
</dbReference>
<evidence type="ECO:0000256" key="6">
    <source>
        <dbReference type="ARBA" id="ARBA00022989"/>
    </source>
</evidence>
<evidence type="ECO:0000256" key="7">
    <source>
        <dbReference type="ARBA" id="ARBA00023136"/>
    </source>
</evidence>
<dbReference type="GO" id="GO:0015628">
    <property type="term" value="P:protein secretion by the type II secretion system"/>
    <property type="evidence" value="ECO:0007669"/>
    <property type="project" value="TreeGrafter"/>
</dbReference>
<keyword evidence="5 8" id="KW-0812">Transmembrane</keyword>
<evidence type="ECO:0000313" key="9">
    <source>
        <dbReference type="EMBL" id="QDL36346.1"/>
    </source>
</evidence>
<proteinExistence type="predicted"/>
<dbReference type="SUPFAM" id="SSF54523">
    <property type="entry name" value="Pili subunits"/>
    <property type="match status" value="1"/>
</dbReference>
<dbReference type="EMBL" id="CP035503">
    <property type="protein sequence ID" value="QDL36346.1"/>
    <property type="molecule type" value="Genomic_DNA"/>
</dbReference>
<dbReference type="RefSeq" id="WP_142817519.1">
    <property type="nucleotide sequence ID" value="NZ_CP035503.1"/>
</dbReference>
<dbReference type="InterPro" id="IPR045584">
    <property type="entry name" value="Pilin-like"/>
</dbReference>
<gene>
    <name evidence="9" type="ORF">EUB48_02790</name>
</gene>
<dbReference type="InterPro" id="IPR012902">
    <property type="entry name" value="N_methyl_site"/>
</dbReference>
<evidence type="ECO:0000313" key="10">
    <source>
        <dbReference type="Proteomes" id="UP000316798"/>
    </source>
</evidence>
<evidence type="ECO:0000256" key="1">
    <source>
        <dbReference type="ARBA" id="ARBA00004377"/>
    </source>
</evidence>